<feature type="non-terminal residue" evidence="1">
    <location>
        <position position="188"/>
    </location>
</feature>
<reference evidence="1" key="1">
    <citation type="submission" date="2021-02" db="EMBL/GenBank/DDBJ databases">
        <authorList>
            <consortium name="DOE Joint Genome Institute"/>
            <person name="Ahrendt S."/>
            <person name="Looney B.P."/>
            <person name="Miyauchi S."/>
            <person name="Morin E."/>
            <person name="Drula E."/>
            <person name="Courty P.E."/>
            <person name="Chicoki N."/>
            <person name="Fauchery L."/>
            <person name="Kohler A."/>
            <person name="Kuo A."/>
            <person name="Labutti K."/>
            <person name="Pangilinan J."/>
            <person name="Lipzen A."/>
            <person name="Riley R."/>
            <person name="Andreopoulos W."/>
            <person name="He G."/>
            <person name="Johnson J."/>
            <person name="Barry K.W."/>
            <person name="Grigoriev I.V."/>
            <person name="Nagy L."/>
            <person name="Hibbett D."/>
            <person name="Henrissat B."/>
            <person name="Matheny P.B."/>
            <person name="Labbe J."/>
            <person name="Martin F."/>
        </authorList>
    </citation>
    <scope>NUCLEOTIDE SEQUENCE</scope>
    <source>
        <strain evidence="1">FP105234-sp</strain>
    </source>
</reference>
<sequence>PYDADDADVILRSSDYIDFPVHKGILGMCSSVFRTMFTLPQAALAVDNADVDEGGLPIVVVSEDSRTLDSLLPFIYPSIPTPYPVSFDVVDRVIAAAQKYEMTAVSSFARSLLRNQCRSDLAYDHPFRAYVSACKYGFAEEALEAARHSLERRMDFEEYRPYLSTLASGSTLHMLSVYRGRCRDAAIA</sequence>
<accession>A0ACB8S2S9</accession>
<protein>
    <submittedName>
        <fullName evidence="1">Uncharacterized protein</fullName>
    </submittedName>
</protein>
<evidence type="ECO:0000313" key="1">
    <source>
        <dbReference type="EMBL" id="KAI0050844.1"/>
    </source>
</evidence>
<keyword evidence="2" id="KW-1185">Reference proteome</keyword>
<comment type="caution">
    <text evidence="1">The sequence shown here is derived from an EMBL/GenBank/DDBJ whole genome shotgun (WGS) entry which is preliminary data.</text>
</comment>
<evidence type="ECO:0000313" key="2">
    <source>
        <dbReference type="Proteomes" id="UP000814033"/>
    </source>
</evidence>
<dbReference type="EMBL" id="MU275858">
    <property type="protein sequence ID" value="KAI0050844.1"/>
    <property type="molecule type" value="Genomic_DNA"/>
</dbReference>
<dbReference type="Proteomes" id="UP000814033">
    <property type="component" value="Unassembled WGS sequence"/>
</dbReference>
<feature type="non-terminal residue" evidence="1">
    <location>
        <position position="1"/>
    </location>
</feature>
<gene>
    <name evidence="1" type="ORF">FA95DRAFT_1468496</name>
</gene>
<organism evidence="1 2">
    <name type="scientific">Auriscalpium vulgare</name>
    <dbReference type="NCBI Taxonomy" id="40419"/>
    <lineage>
        <taxon>Eukaryota</taxon>
        <taxon>Fungi</taxon>
        <taxon>Dikarya</taxon>
        <taxon>Basidiomycota</taxon>
        <taxon>Agaricomycotina</taxon>
        <taxon>Agaricomycetes</taxon>
        <taxon>Russulales</taxon>
        <taxon>Auriscalpiaceae</taxon>
        <taxon>Auriscalpium</taxon>
    </lineage>
</organism>
<reference evidence="1" key="2">
    <citation type="journal article" date="2022" name="New Phytol.">
        <title>Evolutionary transition to the ectomycorrhizal habit in the genomes of a hyperdiverse lineage of mushroom-forming fungi.</title>
        <authorList>
            <person name="Looney B."/>
            <person name="Miyauchi S."/>
            <person name="Morin E."/>
            <person name="Drula E."/>
            <person name="Courty P.E."/>
            <person name="Kohler A."/>
            <person name="Kuo A."/>
            <person name="LaButti K."/>
            <person name="Pangilinan J."/>
            <person name="Lipzen A."/>
            <person name="Riley R."/>
            <person name="Andreopoulos W."/>
            <person name="He G."/>
            <person name="Johnson J."/>
            <person name="Nolan M."/>
            <person name="Tritt A."/>
            <person name="Barry K.W."/>
            <person name="Grigoriev I.V."/>
            <person name="Nagy L.G."/>
            <person name="Hibbett D."/>
            <person name="Henrissat B."/>
            <person name="Matheny P.B."/>
            <person name="Labbe J."/>
            <person name="Martin F.M."/>
        </authorList>
    </citation>
    <scope>NUCLEOTIDE SEQUENCE</scope>
    <source>
        <strain evidence="1">FP105234-sp</strain>
    </source>
</reference>
<name>A0ACB8S2S9_9AGAM</name>
<proteinExistence type="predicted"/>